<dbReference type="RefSeq" id="WP_229292530.1">
    <property type="nucleotide sequence ID" value="NZ_CP086654.1"/>
</dbReference>
<proteinExistence type="predicted"/>
<protein>
    <submittedName>
        <fullName evidence="2">Uncharacterized protein</fullName>
    </submittedName>
</protein>
<keyword evidence="1" id="KW-1133">Transmembrane helix</keyword>
<evidence type="ECO:0000313" key="3">
    <source>
        <dbReference type="Proteomes" id="UP001197626"/>
    </source>
</evidence>
<keyword evidence="1" id="KW-0812">Transmembrane</keyword>
<evidence type="ECO:0000256" key="1">
    <source>
        <dbReference type="SAM" id="Phobius"/>
    </source>
</evidence>
<reference evidence="2 3" key="1">
    <citation type="journal article" date="2022" name="Pathogens">
        <title>Staphylococcus ratti sp. nov. Isolated from a Lab Rat.</title>
        <authorList>
            <person name="Kovarovic V."/>
            <person name="Sedlacek I."/>
            <person name="Petras P."/>
            <person name="Kralova S."/>
            <person name="Maslanova I."/>
            <person name="Svec P."/>
            <person name="Neumann-Schaal M."/>
            <person name="Botka T."/>
            <person name="Gelbicova T."/>
            <person name="Stankova E."/>
            <person name="Doskar J."/>
            <person name="Pantucek R."/>
        </authorList>
    </citation>
    <scope>NUCLEOTIDE SEQUENCE [LARGE SCALE GENOMIC DNA]</scope>
    <source>
        <strain evidence="2 3">CCM 9025</strain>
    </source>
</reference>
<organism evidence="2 3">
    <name type="scientific">Staphylococcus ratti</name>
    <dbReference type="NCBI Taxonomy" id="2892440"/>
    <lineage>
        <taxon>Bacteria</taxon>
        <taxon>Bacillati</taxon>
        <taxon>Bacillota</taxon>
        <taxon>Bacilli</taxon>
        <taxon>Bacillales</taxon>
        <taxon>Staphylococcaceae</taxon>
        <taxon>Staphylococcus</taxon>
    </lineage>
</organism>
<keyword evidence="3" id="KW-1185">Reference proteome</keyword>
<sequence>MKFIISWLCMSILGFLGLMLLSIVGHHFDWMNTVLGAVLFGLLITWTCHPIKPKDFLGQHRV</sequence>
<gene>
    <name evidence="2" type="ORF">LN051_10930</name>
</gene>
<accession>A0ABY3PCJ2</accession>
<evidence type="ECO:0000313" key="2">
    <source>
        <dbReference type="EMBL" id="UEX90030.1"/>
    </source>
</evidence>
<dbReference type="Proteomes" id="UP001197626">
    <property type="component" value="Chromosome"/>
</dbReference>
<dbReference type="EMBL" id="CP086654">
    <property type="protein sequence ID" value="UEX90030.1"/>
    <property type="molecule type" value="Genomic_DNA"/>
</dbReference>
<feature type="transmembrane region" description="Helical" evidence="1">
    <location>
        <begin position="34"/>
        <end position="51"/>
    </location>
</feature>
<name>A0ABY3PCJ2_9STAP</name>
<feature type="transmembrane region" description="Helical" evidence="1">
    <location>
        <begin position="7"/>
        <end position="28"/>
    </location>
</feature>
<keyword evidence="1" id="KW-0472">Membrane</keyword>